<dbReference type="InterPro" id="IPR038765">
    <property type="entry name" value="Papain-like_cys_pep_sf"/>
</dbReference>
<proteinExistence type="predicted"/>
<dbReference type="InterPro" id="IPR013589">
    <property type="entry name" value="Bac_transglu_N"/>
</dbReference>
<organism evidence="2">
    <name type="scientific">bioreactor metagenome</name>
    <dbReference type="NCBI Taxonomy" id="1076179"/>
    <lineage>
        <taxon>unclassified sequences</taxon>
        <taxon>metagenomes</taxon>
        <taxon>ecological metagenomes</taxon>
    </lineage>
</organism>
<name>A0A645CYF9_9ZZZZ</name>
<dbReference type="SUPFAM" id="SSF54001">
    <property type="entry name" value="Cysteine proteinases"/>
    <property type="match status" value="1"/>
</dbReference>
<feature type="domain" description="Transglutaminase-like" evidence="1">
    <location>
        <begin position="184"/>
        <end position="254"/>
    </location>
</feature>
<dbReference type="InterPro" id="IPR002931">
    <property type="entry name" value="Transglutaminase-like"/>
</dbReference>
<comment type="caution">
    <text evidence="2">The sequence shown here is derived from an EMBL/GenBank/DDBJ whole genome shotgun (WGS) entry which is preliminary data.</text>
</comment>
<evidence type="ECO:0000313" key="2">
    <source>
        <dbReference type="EMBL" id="MPM81622.1"/>
    </source>
</evidence>
<reference evidence="2" key="1">
    <citation type="submission" date="2019-08" db="EMBL/GenBank/DDBJ databases">
        <authorList>
            <person name="Kucharzyk K."/>
            <person name="Murdoch R.W."/>
            <person name="Higgins S."/>
            <person name="Loffler F."/>
        </authorList>
    </citation>
    <scope>NUCLEOTIDE SEQUENCE</scope>
</reference>
<dbReference type="EMBL" id="VSSQ01030926">
    <property type="protein sequence ID" value="MPM81622.1"/>
    <property type="molecule type" value="Genomic_DNA"/>
</dbReference>
<dbReference type="Pfam" id="PF01841">
    <property type="entry name" value="Transglut_core"/>
    <property type="match status" value="1"/>
</dbReference>
<sequence length="300" mass="33457">MATEHNDPRRYQVVHRTRYRYDAEVTASFARAFLVPRVTPHQQVLDHDVEISPAPDLYEVHTDFFGNHSHYVEIHTPHTQLQVRKSATLAVQWPAADLPSMTIPVDRTVELVHLDPRIDPVKRASYLLPSPLIELSTPVREFASGLLDPRMPVGEAIGTVYHAIYEGFSYTQGATTVATTLPEVINARAGVCQDFAHLAVASFRAVGLPARYVSGYIETYPPPGEEKLAGSDATHAWASVYIPERGWIDLDPTNDQLADSRYLVTAWGRDFRDVSPLKGVIFSESRDSVLDVAVDVTRLD</sequence>
<gene>
    <name evidence="2" type="ORF">SDC9_128678</name>
</gene>
<accession>A0A645CYF9</accession>
<dbReference type="Gene3D" id="3.10.620.30">
    <property type="match status" value="1"/>
</dbReference>
<dbReference type="SMART" id="SM00460">
    <property type="entry name" value="TGc"/>
    <property type="match status" value="1"/>
</dbReference>
<protein>
    <recommendedName>
        <fullName evidence="1">Transglutaminase-like domain-containing protein</fullName>
    </recommendedName>
</protein>
<dbReference type="PANTHER" id="PTHR33490">
    <property type="entry name" value="BLR5614 PROTEIN-RELATED"/>
    <property type="match status" value="1"/>
</dbReference>
<dbReference type="AlphaFoldDB" id="A0A645CYF9"/>
<dbReference type="Pfam" id="PF08379">
    <property type="entry name" value="Bact_transglu_N"/>
    <property type="match status" value="1"/>
</dbReference>
<dbReference type="PANTHER" id="PTHR33490:SF7">
    <property type="entry name" value="BLR2979 PROTEIN"/>
    <property type="match status" value="1"/>
</dbReference>
<evidence type="ECO:0000259" key="1">
    <source>
        <dbReference type="SMART" id="SM00460"/>
    </source>
</evidence>